<gene>
    <name evidence="2" type="ORF">Lstg_2732</name>
    <name evidence="3" type="ORF">NCTC11991_00265</name>
</gene>
<name>A0A378L4S2_9GAMM</name>
<reference evidence="2 4" key="1">
    <citation type="submission" date="2015-11" db="EMBL/GenBank/DDBJ databases">
        <title>Genomic analysis of 38 Legionella species identifies large and diverse effector repertoires.</title>
        <authorList>
            <person name="Burstein D."/>
            <person name="Amaro F."/>
            <person name="Zusman T."/>
            <person name="Lifshitz Z."/>
            <person name="Cohen O."/>
            <person name="Gilbert J.A."/>
            <person name="Pupko T."/>
            <person name="Shuman H.A."/>
            <person name="Segal G."/>
        </authorList>
    </citation>
    <scope>NUCLEOTIDE SEQUENCE [LARGE SCALE GENOMIC DNA]</scope>
    <source>
        <strain evidence="2 4">SC-18-C9</strain>
    </source>
</reference>
<dbReference type="Pfam" id="PF16989">
    <property type="entry name" value="T6SS_VasJ"/>
    <property type="match status" value="1"/>
</dbReference>
<reference evidence="3 5" key="2">
    <citation type="submission" date="2018-06" db="EMBL/GenBank/DDBJ databases">
        <authorList>
            <consortium name="Pathogen Informatics"/>
            <person name="Doyle S."/>
        </authorList>
    </citation>
    <scope>NUCLEOTIDE SEQUENCE [LARGE SCALE GENOMIC DNA]</scope>
    <source>
        <strain evidence="3 5">NCTC11991</strain>
    </source>
</reference>
<protein>
    <submittedName>
        <fullName evidence="3">Uncharacterized protein conserved in bacteria</fullName>
    </submittedName>
</protein>
<evidence type="ECO:0000313" key="2">
    <source>
        <dbReference type="EMBL" id="KTD72031.1"/>
    </source>
</evidence>
<dbReference type="InterPro" id="IPR017739">
    <property type="entry name" value="T6SS-assoc_VCA0119"/>
</dbReference>
<dbReference type="Proteomes" id="UP000255110">
    <property type="component" value="Unassembled WGS sequence"/>
</dbReference>
<dbReference type="Pfam" id="PF06812">
    <property type="entry name" value="ImpA_N"/>
    <property type="match status" value="1"/>
</dbReference>
<feature type="domain" description="ImpA N-terminal" evidence="1">
    <location>
        <begin position="13"/>
        <end position="122"/>
    </location>
</feature>
<dbReference type="STRING" id="460.Lstg_2732"/>
<dbReference type="EMBL" id="UGOY01000001">
    <property type="protein sequence ID" value="STY21697.1"/>
    <property type="molecule type" value="Genomic_DNA"/>
</dbReference>
<dbReference type="OrthoDB" id="1522895at2"/>
<evidence type="ECO:0000313" key="5">
    <source>
        <dbReference type="Proteomes" id="UP000255110"/>
    </source>
</evidence>
<evidence type="ECO:0000313" key="3">
    <source>
        <dbReference type="EMBL" id="STY21697.1"/>
    </source>
</evidence>
<dbReference type="PANTHER" id="PTHR37024:SF5">
    <property type="entry name" value="IMPA N-TERMINAL DOMAIN-CONTAINING PROTEIN"/>
    <property type="match status" value="1"/>
</dbReference>
<dbReference type="EMBL" id="LNYZ01000027">
    <property type="protein sequence ID" value="KTD72031.1"/>
    <property type="molecule type" value="Genomic_DNA"/>
</dbReference>
<dbReference type="PANTHER" id="PTHR37024">
    <property type="entry name" value="TYPE VI SECRETION SYSTEM DUF2094 AND IMPA-RELATED DOMAIN PROTEIN"/>
    <property type="match status" value="1"/>
</dbReference>
<keyword evidence="4" id="KW-1185">Reference proteome</keyword>
<proteinExistence type="predicted"/>
<dbReference type="AlphaFoldDB" id="A0A378L4S2"/>
<dbReference type="RefSeq" id="WP_058478257.1">
    <property type="nucleotide sequence ID" value="NZ_CAAAIO010000015.1"/>
</dbReference>
<evidence type="ECO:0000259" key="1">
    <source>
        <dbReference type="Pfam" id="PF06812"/>
    </source>
</evidence>
<dbReference type="Proteomes" id="UP000054820">
    <property type="component" value="Unassembled WGS sequence"/>
</dbReference>
<organism evidence="3 5">
    <name type="scientific">Legionella steigerwaltii</name>
    <dbReference type="NCBI Taxonomy" id="460"/>
    <lineage>
        <taxon>Bacteria</taxon>
        <taxon>Pseudomonadati</taxon>
        <taxon>Pseudomonadota</taxon>
        <taxon>Gammaproteobacteria</taxon>
        <taxon>Legionellales</taxon>
        <taxon>Legionellaceae</taxon>
        <taxon>Legionella</taxon>
    </lineage>
</organism>
<dbReference type="InterPro" id="IPR010657">
    <property type="entry name" value="ImpA_N"/>
</dbReference>
<sequence length="504" mass="58135">MFRIDSINKLGTDPIPGFNKAGQQCYEFSQYALIRNEIQKLSRIGQSADVDWQHISNNAVELLTYHTKDVQIASYLAYSLFHQYQFKGLADGLKFLLDFVVNFWEDAYPQGRLQAKIESLNWYATQSLNHLSQIKLTHDDEEYQQQITYTLKKLESELLARAVNIDLFANLREKIESANTFVPPVMEPKEKSFIELHESKQQKTANIHLEPALLILTQSARELMEKDSTNPYAYYLNRVAAWGGINAIPYNEEGLTLVKPPEYFNRERIKKVQNIGNLTEIVATAEEIIPQEPFWLDLNLISLNALKKLDRKFNHAYEAVKLELIHFINRIPGIEQLQFNDNTPFLSENYAEQMNLLMAKKIPHSGDSEKTLSAIEQKQLQEIKEVIAQSDKKKQTTHLHQLELLHKDSISDKVKLFAYMALCESLLAANELTILKPYTAFIVELIEQHQLITWEPSLALEALTLTYRCMKFLKNNSSPQELDHVFSLITKMDIKVAMELSNVL</sequence>
<accession>A0A378L4S2</accession>
<evidence type="ECO:0000313" key="4">
    <source>
        <dbReference type="Proteomes" id="UP000054820"/>
    </source>
</evidence>